<reference evidence="2 3" key="1">
    <citation type="submission" date="2023-07" db="EMBL/GenBank/DDBJ databases">
        <title>Sequencing the genomes of 1000 actinobacteria strains.</title>
        <authorList>
            <person name="Klenk H.-P."/>
        </authorList>
    </citation>
    <scope>NUCLEOTIDE SEQUENCE [LARGE SCALE GENOMIC DNA]</scope>
    <source>
        <strain evidence="2 3">DSM 44109</strain>
    </source>
</reference>
<name>A0ABT9RMG8_9ACTN</name>
<feature type="region of interest" description="Disordered" evidence="1">
    <location>
        <begin position="55"/>
        <end position="78"/>
    </location>
</feature>
<evidence type="ECO:0000313" key="3">
    <source>
        <dbReference type="Proteomes" id="UP001230426"/>
    </source>
</evidence>
<keyword evidence="3" id="KW-1185">Reference proteome</keyword>
<dbReference type="EMBL" id="JAUSRB010000003">
    <property type="protein sequence ID" value="MDP9870263.1"/>
    <property type="molecule type" value="Genomic_DNA"/>
</dbReference>
<organism evidence="2 3">
    <name type="scientific">Streptosporangium brasiliense</name>
    <dbReference type="NCBI Taxonomy" id="47480"/>
    <lineage>
        <taxon>Bacteria</taxon>
        <taxon>Bacillati</taxon>
        <taxon>Actinomycetota</taxon>
        <taxon>Actinomycetes</taxon>
        <taxon>Streptosporangiales</taxon>
        <taxon>Streptosporangiaceae</taxon>
        <taxon>Streptosporangium</taxon>
    </lineage>
</organism>
<protein>
    <submittedName>
        <fullName evidence="2">Uncharacterized protein</fullName>
    </submittedName>
</protein>
<gene>
    <name evidence="2" type="ORF">J2S55_009601</name>
</gene>
<evidence type="ECO:0000256" key="1">
    <source>
        <dbReference type="SAM" id="MobiDB-lite"/>
    </source>
</evidence>
<proteinExistence type="predicted"/>
<dbReference type="RefSeq" id="WP_306876077.1">
    <property type="nucleotide sequence ID" value="NZ_JAUSRB010000003.1"/>
</dbReference>
<dbReference type="Proteomes" id="UP001230426">
    <property type="component" value="Unassembled WGS sequence"/>
</dbReference>
<accession>A0ABT9RMG8</accession>
<sequence>MIDHPAGETVVEERELVELRERCTTLMREAEEQRRITLSLQKAIDVFRHEFDPAPPAHISPVRPSEPGNRCNRCTQSRHAEVHRTSRVVLAESAGLRAA</sequence>
<evidence type="ECO:0000313" key="2">
    <source>
        <dbReference type="EMBL" id="MDP9870263.1"/>
    </source>
</evidence>
<comment type="caution">
    <text evidence="2">The sequence shown here is derived from an EMBL/GenBank/DDBJ whole genome shotgun (WGS) entry which is preliminary data.</text>
</comment>